<protein>
    <submittedName>
        <fullName evidence="1">Uncharacterized protein</fullName>
    </submittedName>
</protein>
<name>A0AAV7RFB8_PLEWA</name>
<reference evidence="1" key="1">
    <citation type="journal article" date="2022" name="bioRxiv">
        <title>Sequencing and chromosome-scale assembly of the giantPleurodeles waltlgenome.</title>
        <authorList>
            <person name="Brown T."/>
            <person name="Elewa A."/>
            <person name="Iarovenko S."/>
            <person name="Subramanian E."/>
            <person name="Araus A.J."/>
            <person name="Petzold A."/>
            <person name="Susuki M."/>
            <person name="Suzuki K.-i.T."/>
            <person name="Hayashi T."/>
            <person name="Toyoda A."/>
            <person name="Oliveira C."/>
            <person name="Osipova E."/>
            <person name="Leigh N.D."/>
            <person name="Simon A."/>
            <person name="Yun M.H."/>
        </authorList>
    </citation>
    <scope>NUCLEOTIDE SEQUENCE</scope>
    <source>
        <strain evidence="1">20211129_DDA</strain>
        <tissue evidence="1">Liver</tissue>
    </source>
</reference>
<dbReference type="EMBL" id="JANPWB010000009">
    <property type="protein sequence ID" value="KAJ1149465.1"/>
    <property type="molecule type" value="Genomic_DNA"/>
</dbReference>
<proteinExistence type="predicted"/>
<accession>A0AAV7RFB8</accession>
<organism evidence="1 2">
    <name type="scientific">Pleurodeles waltl</name>
    <name type="common">Iberian ribbed newt</name>
    <dbReference type="NCBI Taxonomy" id="8319"/>
    <lineage>
        <taxon>Eukaryota</taxon>
        <taxon>Metazoa</taxon>
        <taxon>Chordata</taxon>
        <taxon>Craniata</taxon>
        <taxon>Vertebrata</taxon>
        <taxon>Euteleostomi</taxon>
        <taxon>Amphibia</taxon>
        <taxon>Batrachia</taxon>
        <taxon>Caudata</taxon>
        <taxon>Salamandroidea</taxon>
        <taxon>Salamandridae</taxon>
        <taxon>Pleurodelinae</taxon>
        <taxon>Pleurodeles</taxon>
    </lineage>
</organism>
<sequence>MSADENVAQALQLLHEAGHLDLLAVGPLLGARPIRWASDGVVVTVFAYSPPQRDGAGVFQLMGAAGKPSRHRDTSQQVQLVRWRTPERPTTLEPSECRVHGWYADKKVLVAVEAKDFAARGLSRLVKGVYALDTGAGMDNGSPQSGGLVMAEEKSTRAATVDRNKQDMDRTLTMWSGLASGMMGGGQDKGWELQGSRNRG</sequence>
<dbReference type="Proteomes" id="UP001066276">
    <property type="component" value="Chromosome 5"/>
</dbReference>
<comment type="caution">
    <text evidence="1">The sequence shown here is derived from an EMBL/GenBank/DDBJ whole genome shotgun (WGS) entry which is preliminary data.</text>
</comment>
<keyword evidence="2" id="KW-1185">Reference proteome</keyword>
<gene>
    <name evidence="1" type="ORF">NDU88_002273</name>
</gene>
<dbReference type="AlphaFoldDB" id="A0AAV7RFB8"/>
<evidence type="ECO:0000313" key="2">
    <source>
        <dbReference type="Proteomes" id="UP001066276"/>
    </source>
</evidence>
<evidence type="ECO:0000313" key="1">
    <source>
        <dbReference type="EMBL" id="KAJ1149465.1"/>
    </source>
</evidence>